<gene>
    <name evidence="1" type="ORF">GCM10007874_10490</name>
</gene>
<protein>
    <submittedName>
        <fullName evidence="1">Uncharacterized protein</fullName>
    </submittedName>
</protein>
<name>A0ABQ6CCD7_9HYPH</name>
<accession>A0ABQ6CCD7</accession>
<comment type="caution">
    <text evidence="1">The sequence shown here is derived from an EMBL/GenBank/DDBJ whole genome shotgun (WGS) entry which is preliminary data.</text>
</comment>
<evidence type="ECO:0000313" key="1">
    <source>
        <dbReference type="EMBL" id="GLS18033.1"/>
    </source>
</evidence>
<sequence length="85" mass="9283">MPKISDAFTGRAFGYQLIGRIGPHRWPNCPFAPLFEIDANRTEAIEAEQGAVRSACEQAPSDMSGAATAIVTKRRRITGRHHCTA</sequence>
<evidence type="ECO:0000313" key="2">
    <source>
        <dbReference type="Proteomes" id="UP001156882"/>
    </source>
</evidence>
<keyword evidence="2" id="KW-1185">Reference proteome</keyword>
<proteinExistence type="predicted"/>
<reference evidence="2" key="1">
    <citation type="journal article" date="2019" name="Int. J. Syst. Evol. Microbiol.">
        <title>The Global Catalogue of Microorganisms (GCM) 10K type strain sequencing project: providing services to taxonomists for standard genome sequencing and annotation.</title>
        <authorList>
            <consortium name="The Broad Institute Genomics Platform"/>
            <consortium name="The Broad Institute Genome Sequencing Center for Infectious Disease"/>
            <person name="Wu L."/>
            <person name="Ma J."/>
        </authorList>
    </citation>
    <scope>NUCLEOTIDE SEQUENCE [LARGE SCALE GENOMIC DNA]</scope>
    <source>
        <strain evidence="2">NBRC 101365</strain>
    </source>
</reference>
<dbReference type="Proteomes" id="UP001156882">
    <property type="component" value="Unassembled WGS sequence"/>
</dbReference>
<dbReference type="EMBL" id="BSPC01000008">
    <property type="protein sequence ID" value="GLS18033.1"/>
    <property type="molecule type" value="Genomic_DNA"/>
</dbReference>
<organism evidence="1 2">
    <name type="scientific">Labrys miyagiensis</name>
    <dbReference type="NCBI Taxonomy" id="346912"/>
    <lineage>
        <taxon>Bacteria</taxon>
        <taxon>Pseudomonadati</taxon>
        <taxon>Pseudomonadota</taxon>
        <taxon>Alphaproteobacteria</taxon>
        <taxon>Hyphomicrobiales</taxon>
        <taxon>Xanthobacteraceae</taxon>
        <taxon>Labrys</taxon>
    </lineage>
</organism>